<sequence>MPKETSIKALQKKKAQVAHSARRVSYSLIDLASNEEYFDSNDDLDESSDDNFMELEDPDEIIRLLAVSLEKKTSLLEASGEESVLSRAEEARYTTVFYFFQLLLQGQKKLETAEIVANIVNGRPWLARSIRVWANICLRKELIQPDLCKKSPSKSLLYDKLVSLKVASYLHSQKFKVDPIMVKSYFEQQILPQLNIESVQYISVRTARLEREQLLCKKRLDSTVHVSDFLTETIGPLKDDQKKACVLGTNRDGYWDSVKLLKQVQQAIKIFERTHSECVGIFAFDNATFHKAFSEDALVASKMNLGPSGLAPKMCETMWSS</sequence>
<comment type="caution">
    <text evidence="1">The sequence shown here is derived from an EMBL/GenBank/DDBJ whole genome shotgun (WGS) entry which is preliminary data.</text>
</comment>
<evidence type="ECO:0000313" key="1">
    <source>
        <dbReference type="EMBL" id="CAG8841710.1"/>
    </source>
</evidence>
<dbReference type="PANTHER" id="PTHR35871:SF1">
    <property type="entry name" value="CXC1-LIKE CYSTEINE CLUSTER ASSOCIATED WITH KDZ TRANSPOSASES DOMAIN-CONTAINING PROTEIN"/>
    <property type="match status" value="1"/>
</dbReference>
<evidence type="ECO:0000313" key="2">
    <source>
        <dbReference type="Proteomes" id="UP000789901"/>
    </source>
</evidence>
<proteinExistence type="predicted"/>
<gene>
    <name evidence="1" type="ORF">GMARGA_LOCUS35580</name>
</gene>
<feature type="non-terminal residue" evidence="1">
    <location>
        <position position="321"/>
    </location>
</feature>
<dbReference type="PANTHER" id="PTHR35871">
    <property type="entry name" value="EXPRESSED PROTEIN"/>
    <property type="match status" value="1"/>
</dbReference>
<dbReference type="Proteomes" id="UP000789901">
    <property type="component" value="Unassembled WGS sequence"/>
</dbReference>
<name>A0ABN7WWZ0_GIGMA</name>
<protein>
    <submittedName>
        <fullName evidence="1">34657_t:CDS:1</fullName>
    </submittedName>
</protein>
<keyword evidence="2" id="KW-1185">Reference proteome</keyword>
<organism evidence="1 2">
    <name type="scientific">Gigaspora margarita</name>
    <dbReference type="NCBI Taxonomy" id="4874"/>
    <lineage>
        <taxon>Eukaryota</taxon>
        <taxon>Fungi</taxon>
        <taxon>Fungi incertae sedis</taxon>
        <taxon>Mucoromycota</taxon>
        <taxon>Glomeromycotina</taxon>
        <taxon>Glomeromycetes</taxon>
        <taxon>Diversisporales</taxon>
        <taxon>Gigasporaceae</taxon>
        <taxon>Gigaspora</taxon>
    </lineage>
</organism>
<dbReference type="EMBL" id="CAJVQB010066633">
    <property type="protein sequence ID" value="CAG8841710.1"/>
    <property type="molecule type" value="Genomic_DNA"/>
</dbReference>
<accession>A0ABN7WWZ0</accession>
<reference evidence="1 2" key="1">
    <citation type="submission" date="2021-06" db="EMBL/GenBank/DDBJ databases">
        <authorList>
            <person name="Kallberg Y."/>
            <person name="Tangrot J."/>
            <person name="Rosling A."/>
        </authorList>
    </citation>
    <scope>NUCLEOTIDE SEQUENCE [LARGE SCALE GENOMIC DNA]</scope>
    <source>
        <strain evidence="1 2">120-4 pot B 10/14</strain>
    </source>
</reference>